<dbReference type="NCBIfam" id="TIGR04354">
    <property type="entry name" value="amphi-Trp"/>
    <property type="match status" value="1"/>
</dbReference>
<dbReference type="Pfam" id="PF20068">
    <property type="entry name" value="Amphi-Trp"/>
    <property type="match status" value="1"/>
</dbReference>
<name>A0A126QSP3_9BACT</name>
<accession>A0A126QSP3</accession>
<protein>
    <submittedName>
        <fullName evidence="4">Amphi-Trp domain-containing protein</fullName>
    </submittedName>
</protein>
<dbReference type="KEGG" id="dej:AWY79_17310"/>
<keyword evidence="5" id="KW-1185">Reference proteome</keyword>
<dbReference type="EMBL" id="CP014206">
    <property type="protein sequence ID" value="AMK12737.1"/>
    <property type="molecule type" value="Genomic_DNA"/>
</dbReference>
<dbReference type="Proteomes" id="UP000055611">
    <property type="component" value="Chromosome"/>
</dbReference>
<dbReference type="EMBL" id="SOBK01000011">
    <property type="protein sequence ID" value="TDT86781.1"/>
    <property type="molecule type" value="Genomic_DNA"/>
</dbReference>
<gene>
    <name evidence="3" type="ORF">AWY79_17310</name>
    <name evidence="4" type="ORF">EDC59_11199</name>
</gene>
<feature type="compositionally biased region" description="Basic and acidic residues" evidence="1">
    <location>
        <begin position="125"/>
        <end position="139"/>
    </location>
</feature>
<dbReference type="Proteomes" id="UP000295506">
    <property type="component" value="Unassembled WGS sequence"/>
</dbReference>
<reference evidence="4 6" key="2">
    <citation type="submission" date="2019-03" db="EMBL/GenBank/DDBJ databases">
        <title>Genomic Encyclopedia of Type Strains, Phase IV (KMG-IV): sequencing the most valuable type-strain genomes for metagenomic binning, comparative biology and taxonomic classification.</title>
        <authorList>
            <person name="Goeker M."/>
        </authorList>
    </citation>
    <scope>NUCLEOTIDE SEQUENCE [LARGE SCALE GENOMIC DNA]</scope>
    <source>
        <strain evidence="4 6">DSM 101483</strain>
    </source>
</reference>
<evidence type="ECO:0000313" key="5">
    <source>
        <dbReference type="Proteomes" id="UP000055611"/>
    </source>
</evidence>
<dbReference type="RefSeq" id="WP_066806621.1">
    <property type="nucleotide sequence ID" value="NZ_CP014206.1"/>
</dbReference>
<evidence type="ECO:0000259" key="2">
    <source>
        <dbReference type="Pfam" id="PF20068"/>
    </source>
</evidence>
<sequence>MEKQKISVKKVLEYKEAVGYMEDLARSLKSGSIVIESGEEHVVMTPSAQVAIKVEAKIKDGKQKVAFELSWTDAPRAELKISDTEPAAPPATRPEPAAPATKTEAQPPATREEAAPPAKTAPKAPKADDKSAKKAEKKAAKPKKADKKAAKPAKKQ</sequence>
<dbReference type="AlphaFoldDB" id="A0A126QSP3"/>
<evidence type="ECO:0000313" key="6">
    <source>
        <dbReference type="Proteomes" id="UP000295506"/>
    </source>
</evidence>
<feature type="compositionally biased region" description="Basic residues" evidence="1">
    <location>
        <begin position="140"/>
        <end position="156"/>
    </location>
</feature>
<reference evidence="3 5" key="1">
    <citation type="journal article" date="2016" name="Front. Microbiol.">
        <title>Genome Sequence of the Piezophilic, Mesophilic Sulfate-Reducing Bacterium Desulfovibrio indicus J2T.</title>
        <authorList>
            <person name="Cao J."/>
            <person name="Maignien L."/>
            <person name="Shao Z."/>
            <person name="Alain K."/>
            <person name="Jebbar M."/>
        </authorList>
    </citation>
    <scope>NUCLEOTIDE SEQUENCE [LARGE SCALE GENOMIC DNA]</scope>
    <source>
        <strain evidence="3 5">J2</strain>
    </source>
</reference>
<dbReference type="InterPro" id="IPR027598">
    <property type="entry name" value="Amphi-Trp_dom"/>
</dbReference>
<feature type="compositionally biased region" description="Low complexity" evidence="1">
    <location>
        <begin position="98"/>
        <end position="124"/>
    </location>
</feature>
<proteinExistence type="predicted"/>
<evidence type="ECO:0000313" key="3">
    <source>
        <dbReference type="EMBL" id="AMK12737.1"/>
    </source>
</evidence>
<feature type="compositionally biased region" description="Pro residues" evidence="1">
    <location>
        <begin position="87"/>
        <end position="97"/>
    </location>
</feature>
<organism evidence="4 6">
    <name type="scientific">Pseudodesulfovibrio indicus</name>
    <dbReference type="NCBI Taxonomy" id="1716143"/>
    <lineage>
        <taxon>Bacteria</taxon>
        <taxon>Pseudomonadati</taxon>
        <taxon>Thermodesulfobacteriota</taxon>
        <taxon>Desulfovibrionia</taxon>
        <taxon>Desulfovibrionales</taxon>
        <taxon>Desulfovibrionaceae</taxon>
    </lineage>
</organism>
<evidence type="ECO:0000313" key="4">
    <source>
        <dbReference type="EMBL" id="TDT86781.1"/>
    </source>
</evidence>
<feature type="domain" description="Amphi-Trp" evidence="2">
    <location>
        <begin position="5"/>
        <end position="75"/>
    </location>
</feature>
<evidence type="ECO:0000256" key="1">
    <source>
        <dbReference type="SAM" id="MobiDB-lite"/>
    </source>
</evidence>
<feature type="region of interest" description="Disordered" evidence="1">
    <location>
        <begin position="73"/>
        <end position="156"/>
    </location>
</feature>